<reference evidence="2" key="1">
    <citation type="submission" date="2016-11" db="EMBL/GenBank/DDBJ databases">
        <authorList>
            <person name="Varghese N."/>
            <person name="Submissions S."/>
        </authorList>
    </citation>
    <scope>NUCLEOTIDE SEQUENCE [LARGE SCALE GENOMIC DNA]</scope>
    <source>
        <strain evidence="2">DSM 16219</strain>
    </source>
</reference>
<keyword evidence="2" id="KW-1185">Reference proteome</keyword>
<dbReference type="RefSeq" id="WP_073476301.1">
    <property type="nucleotide sequence ID" value="NZ_FQZU01000014.1"/>
</dbReference>
<evidence type="ECO:0000313" key="2">
    <source>
        <dbReference type="Proteomes" id="UP000183994"/>
    </source>
</evidence>
<proteinExistence type="predicted"/>
<organism evidence="1 2">
    <name type="scientific">Desulfatibacillum alkenivorans DSM 16219</name>
    <dbReference type="NCBI Taxonomy" id="1121393"/>
    <lineage>
        <taxon>Bacteria</taxon>
        <taxon>Pseudomonadati</taxon>
        <taxon>Thermodesulfobacteriota</taxon>
        <taxon>Desulfobacteria</taxon>
        <taxon>Desulfobacterales</taxon>
        <taxon>Desulfatibacillaceae</taxon>
        <taxon>Desulfatibacillum</taxon>
    </lineage>
</organism>
<dbReference type="AlphaFoldDB" id="A0A1M6N4G6"/>
<dbReference type="EMBL" id="FQZU01000014">
    <property type="protein sequence ID" value="SHJ90580.1"/>
    <property type="molecule type" value="Genomic_DNA"/>
</dbReference>
<dbReference type="OrthoDB" id="7059181at2"/>
<accession>A0A1M6N4G6</accession>
<sequence>MVSDKKLIILFNEAKDFLETVAGRDVEELLAFTRYSKVTDMQEVYWRFARSLCNKRGMPATIGDVDDLEPFLFGFDPVRSAGNYGGDWRRLFTAIREGYTPPGPMDASREGSYWVQYVKGLLSGAVFLSRFETFKKFEKFVAGFAHHPIALAGLPLTLDRQVFAMGFPLATDWLRECGYTNYAKPDVHVMTIFVECGIVREWDTFQSFKILARMGRLVGEPPAVVDKVLWYIGSGRFLPGDEPVTRYREAFIEYVKPILEKD</sequence>
<name>A0A1M6N4G6_9BACT</name>
<protein>
    <submittedName>
        <fullName evidence="1">Uncharacterized protein</fullName>
    </submittedName>
</protein>
<evidence type="ECO:0000313" key="1">
    <source>
        <dbReference type="EMBL" id="SHJ90580.1"/>
    </source>
</evidence>
<dbReference type="Proteomes" id="UP000183994">
    <property type="component" value="Unassembled WGS sequence"/>
</dbReference>
<gene>
    <name evidence="1" type="ORF">SAMN02745216_02511</name>
</gene>
<dbReference type="STRING" id="1121393.SAMN02745216_02511"/>